<organism evidence="1 2">
    <name type="scientific">Treponema saccharophilum DSM 2985</name>
    <dbReference type="NCBI Taxonomy" id="907348"/>
    <lineage>
        <taxon>Bacteria</taxon>
        <taxon>Pseudomonadati</taxon>
        <taxon>Spirochaetota</taxon>
        <taxon>Spirochaetia</taxon>
        <taxon>Spirochaetales</taxon>
        <taxon>Treponemataceae</taxon>
        <taxon>Treponema</taxon>
    </lineage>
</organism>
<evidence type="ECO:0000313" key="1">
    <source>
        <dbReference type="EMBL" id="EIC01623.1"/>
    </source>
</evidence>
<keyword evidence="2" id="KW-1185">Reference proteome</keyword>
<dbReference type="EMBL" id="AGRW01000048">
    <property type="protein sequence ID" value="EIC01623.1"/>
    <property type="molecule type" value="Genomic_DNA"/>
</dbReference>
<accession>H7EL91</accession>
<comment type="caution">
    <text evidence="1">The sequence shown here is derived from an EMBL/GenBank/DDBJ whole genome shotgun (WGS) entry which is preliminary data.</text>
</comment>
<dbReference type="Proteomes" id="UP000003571">
    <property type="component" value="Unassembled WGS sequence"/>
</dbReference>
<dbReference type="AlphaFoldDB" id="H7EL91"/>
<dbReference type="SUPFAM" id="SSF57783">
    <property type="entry name" value="Zinc beta-ribbon"/>
    <property type="match status" value="1"/>
</dbReference>
<protein>
    <submittedName>
        <fullName evidence="1">Uncharacterized protein</fullName>
    </submittedName>
</protein>
<dbReference type="RefSeq" id="WP_002704626.1">
    <property type="nucleotide sequence ID" value="NZ_AGRW01000048.1"/>
</dbReference>
<gene>
    <name evidence="1" type="ORF">TresaDRAFT_2012</name>
</gene>
<sequence length="115" mass="13082">MKTLKNIKPSYALNLGTGLFMAGGYCCKCGENSVIFNYDTGRYKCENCGWTDGKSYYPSDGGDNKEEPIDDDDIIWPYRFRCYYCGMIAKGDETGDVFVKIKCPKSKSGHYWEML</sequence>
<evidence type="ECO:0000313" key="2">
    <source>
        <dbReference type="Proteomes" id="UP000003571"/>
    </source>
</evidence>
<proteinExistence type="predicted"/>
<name>H7EL91_9SPIR</name>
<reference evidence="1 2" key="1">
    <citation type="submission" date="2011-09" db="EMBL/GenBank/DDBJ databases">
        <title>The draft genome of Treponema saccharophilum DSM 2985.</title>
        <authorList>
            <consortium name="US DOE Joint Genome Institute (JGI-PGF)"/>
            <person name="Lucas S."/>
            <person name="Copeland A."/>
            <person name="Lapidus A."/>
            <person name="Glavina del Rio T."/>
            <person name="Dalin E."/>
            <person name="Tice H."/>
            <person name="Bruce D."/>
            <person name="Goodwin L."/>
            <person name="Pitluck S."/>
            <person name="Peters L."/>
            <person name="Kyrpides N."/>
            <person name="Mavromatis K."/>
            <person name="Ivanova N."/>
            <person name="Markowitz V."/>
            <person name="Cheng J.-F."/>
            <person name="Hugenholtz P."/>
            <person name="Woyke T."/>
            <person name="Wu D."/>
            <person name="Gronow S."/>
            <person name="Wellnitz S."/>
            <person name="Brambilla E."/>
            <person name="Klenk H.-P."/>
            <person name="Eisen J.A."/>
        </authorList>
    </citation>
    <scope>NUCLEOTIDE SEQUENCE [LARGE SCALE GENOMIC DNA]</scope>
    <source>
        <strain evidence="1 2">DSM 2985</strain>
    </source>
</reference>
<dbReference type="STRING" id="907348.TresaDRAFT_2012"/>